<dbReference type="OrthoDB" id="61870at2759"/>
<sequence>MATAYNIVVSMQKGLLPSSKALVPSLPRKPQVVFLSFTYVFFCLESNLELLEECLRTLNWSERITFAAVPREFWKTISRVAEEKRASCELSAQGEYGGFAWERGLALRWDGSLPDDVEIKKLRAEHAEMVNDTWRFKGPKTLARVHEKINLDRGFDELAGWYLLMSFGGQGMLYVREQHRRRGLAALLVAWVSRRVVSAYGLVPYVIVARDTPAPLELFSKMGFREFATCQWIFCSPGSANGHFPLCVVSGATKGCVPPRRDLFEAVPAKESSKKSRGVEVPAGSSGCLHRPEAKSVSEGVTQYQTLGCALTWSCASVTV</sequence>
<dbReference type="PANTHER" id="PTHR20958">
    <property type="entry name" value="GLYCINE N-ACYLTRANSFERASE-LIKE PROTEIN"/>
    <property type="match status" value="1"/>
</dbReference>
<evidence type="ECO:0000313" key="3">
    <source>
        <dbReference type="Proteomes" id="UP000677054"/>
    </source>
</evidence>
<evidence type="ECO:0000259" key="1">
    <source>
        <dbReference type="Pfam" id="PF08445"/>
    </source>
</evidence>
<dbReference type="Proteomes" id="UP000677054">
    <property type="component" value="Unassembled WGS sequence"/>
</dbReference>
<reference evidence="2" key="1">
    <citation type="submission" date="2020-11" db="EMBL/GenBank/DDBJ databases">
        <authorList>
            <person name="Tran Van P."/>
        </authorList>
    </citation>
    <scope>NUCLEOTIDE SEQUENCE</scope>
</reference>
<dbReference type="EMBL" id="CAJPEV010000665">
    <property type="protein sequence ID" value="CAG0887402.1"/>
    <property type="molecule type" value="Genomic_DNA"/>
</dbReference>
<dbReference type="InterPro" id="IPR053225">
    <property type="entry name" value="Acyl-CoA_N-acyltransferase"/>
</dbReference>
<accession>A0A7R9A1B9</accession>
<feature type="domain" description="GCN5-related N-acetyltransferase Rv2170-like" evidence="1">
    <location>
        <begin position="155"/>
        <end position="233"/>
    </location>
</feature>
<protein>
    <recommendedName>
        <fullName evidence="1">GCN5-related N-acetyltransferase Rv2170-like domain-containing protein</fullName>
    </recommendedName>
</protein>
<dbReference type="EMBL" id="LR900182">
    <property type="protein sequence ID" value="CAD7244580.1"/>
    <property type="molecule type" value="Genomic_DNA"/>
</dbReference>
<dbReference type="Pfam" id="PF08445">
    <property type="entry name" value="FR47"/>
    <property type="match status" value="1"/>
</dbReference>
<dbReference type="SUPFAM" id="SSF55729">
    <property type="entry name" value="Acyl-CoA N-acyltransferases (Nat)"/>
    <property type="match status" value="1"/>
</dbReference>
<proteinExistence type="predicted"/>
<dbReference type="PANTHER" id="PTHR20958:SF6">
    <property type="entry name" value="GLYCINE N-ACYLTRANSFERASE-LIKE PROTEIN"/>
    <property type="match status" value="1"/>
</dbReference>
<dbReference type="InterPro" id="IPR013653">
    <property type="entry name" value="GCN5-like_dom"/>
</dbReference>
<dbReference type="AlphaFoldDB" id="A0A7R9A1B9"/>
<dbReference type="Gene3D" id="3.40.630.30">
    <property type="match status" value="1"/>
</dbReference>
<organism evidence="2">
    <name type="scientific">Darwinula stevensoni</name>
    <dbReference type="NCBI Taxonomy" id="69355"/>
    <lineage>
        <taxon>Eukaryota</taxon>
        <taxon>Metazoa</taxon>
        <taxon>Ecdysozoa</taxon>
        <taxon>Arthropoda</taxon>
        <taxon>Crustacea</taxon>
        <taxon>Oligostraca</taxon>
        <taxon>Ostracoda</taxon>
        <taxon>Podocopa</taxon>
        <taxon>Podocopida</taxon>
        <taxon>Darwinulocopina</taxon>
        <taxon>Darwinuloidea</taxon>
        <taxon>Darwinulidae</taxon>
        <taxon>Darwinula</taxon>
    </lineage>
</organism>
<dbReference type="InterPro" id="IPR016181">
    <property type="entry name" value="Acyl_CoA_acyltransferase"/>
</dbReference>
<keyword evidence="3" id="KW-1185">Reference proteome</keyword>
<evidence type="ECO:0000313" key="2">
    <source>
        <dbReference type="EMBL" id="CAD7244580.1"/>
    </source>
</evidence>
<dbReference type="GO" id="GO:0016747">
    <property type="term" value="F:acyltransferase activity, transferring groups other than amino-acyl groups"/>
    <property type="evidence" value="ECO:0007669"/>
    <property type="project" value="InterPro"/>
</dbReference>
<gene>
    <name evidence="2" type="ORF">DSTB1V02_LOCUS4474</name>
</gene>
<name>A0A7R9A1B9_9CRUS</name>